<comment type="caution">
    <text evidence="2">The sequence shown here is derived from an EMBL/GenBank/DDBJ whole genome shotgun (WGS) entry which is preliminary data.</text>
</comment>
<feature type="transmembrane region" description="Helical" evidence="1">
    <location>
        <begin position="595"/>
        <end position="613"/>
    </location>
</feature>
<sequence length="1057" mass="115968">MFKHLEMNERVSCALAALIFSALVLVFCLDVAVAPRYADFVVGSITWSAQTKFQDLIAVPAFLAAFVCAFLFLASTIERQKKLFGTNSALELSIQYLWWSLPAVAAIASFVFFEQKDSRIFYGSISGVTFIAVAATASALRGIDVNPRIYGVGALGILLLVLVKPELALVLGRAPAAMVSDIDLTRLARLGYTIAALGWVAGLIYAIWRPKGFSRNVSKLLLFVQLGLSTFYLVLYPARLQEPNGNVSKYDTSVWLKVLLIGMVVWAIIDVSKRFRKYSLSQDLYGLLSPVAFFGLLLALKAGNTIFPVVSPDDYHFGESMLGWWSYLNGIVPYIGYIPAHGIIGDDFTQFLSFVFYDGSAGTIAQVGNLAFAILAFASFLSLYYFTRSIGFAFISIFCLFGNLSWLYLTPFLCLWLSPKLYVRPSHWLIVWMVTAPIAVLGVPPQGLLLAAASGLMATYFAWRVWQNRKKESLNGVIAMAVVILVVGLVTPTGSMLLGAIRYVLENGPINQVAYGIPWSLSWVVGGQRGFVFEVVRMSWIAIPLVCLLLICGWCKDANRRAVAAFPLIIVLFFVLLLIPYSMGRIDPGAMSRPGLAASLGWAILLPVAVWRVLDSGARVMMIVIVASISSVLGYAPFTTAINNLIQSTAATVATPELRDGPSTGLPNLGRASVQEEHWVRLTSLSKVLAEHVPAGETYLDLTSRNAQYFYLGYRPILPVTAAYNMVSPAQQKRAIDTLKESLPTVALLEGTNVIHDGGGLALRNPYLYRFIVDNYDPAYVNGFILGYKKGSVEAQSVQIDIPLMDFTDVNWLRGVHRNAAAAYVEDPALVSLIKVGDEVRIHSGDVRRVMRVDVAGQSVWLGGPPLEAFSTSKNSMTLLKTNARELADYKTALLQKAFGKAELQKIPVAWGRSQASLDKKMVRVKSLDELNPSLNQLAVQEGAYRVDGSDPSISFDLSAFNISGHDAGLLKFEFRCSGRAAEPRMQVFWWGDGQQGPFEASSVRFNAEDGTLIVPLDASPRWLTLQHVKGIRIDLDNAGACSSFKVDNLGLYQRQH</sequence>
<feature type="transmembrane region" description="Helical" evidence="1">
    <location>
        <begin position="96"/>
        <end position="113"/>
    </location>
</feature>
<evidence type="ECO:0000313" key="2">
    <source>
        <dbReference type="EMBL" id="MCF5055505.1"/>
    </source>
</evidence>
<feature type="transmembrane region" description="Helical" evidence="1">
    <location>
        <begin position="421"/>
        <end position="441"/>
    </location>
</feature>
<dbReference type="Proteomes" id="UP000814172">
    <property type="component" value="Unassembled WGS sequence"/>
</dbReference>
<feature type="transmembrane region" description="Helical" evidence="1">
    <location>
        <begin position="220"/>
        <end position="238"/>
    </location>
</feature>
<dbReference type="GeneID" id="55538658"/>
<feature type="transmembrane region" description="Helical" evidence="1">
    <location>
        <begin position="364"/>
        <end position="384"/>
    </location>
</feature>
<keyword evidence="1" id="KW-0812">Transmembrane</keyword>
<keyword evidence="3" id="KW-1185">Reference proteome</keyword>
<organism evidence="2 3">
    <name type="scientific">Pseudomonas proteolytica</name>
    <dbReference type="NCBI Taxonomy" id="219574"/>
    <lineage>
        <taxon>Bacteria</taxon>
        <taxon>Pseudomonadati</taxon>
        <taxon>Pseudomonadota</taxon>
        <taxon>Gammaproteobacteria</taxon>
        <taxon>Pseudomonadales</taxon>
        <taxon>Pseudomonadaceae</taxon>
        <taxon>Pseudomonas</taxon>
    </lineage>
</organism>
<feature type="transmembrane region" description="Helical" evidence="1">
    <location>
        <begin position="538"/>
        <end position="555"/>
    </location>
</feature>
<evidence type="ECO:0000256" key="1">
    <source>
        <dbReference type="SAM" id="Phobius"/>
    </source>
</evidence>
<evidence type="ECO:0000313" key="3">
    <source>
        <dbReference type="Proteomes" id="UP000814172"/>
    </source>
</evidence>
<dbReference type="EMBL" id="WKEW01000001">
    <property type="protein sequence ID" value="MCF5055505.1"/>
    <property type="molecule type" value="Genomic_DNA"/>
</dbReference>
<reference evidence="2 3" key="1">
    <citation type="submission" date="2019-11" db="EMBL/GenBank/DDBJ databases">
        <title>Epiphytic Pseudomonas syringae from cherry orchards.</title>
        <authorList>
            <person name="Hulin M.T."/>
        </authorList>
    </citation>
    <scope>NUCLEOTIDE SEQUENCE [LARGE SCALE GENOMIC DNA]</scope>
    <source>
        <strain evidence="2 3">PA-6-9F</strain>
    </source>
</reference>
<feature type="transmembrane region" description="Helical" evidence="1">
    <location>
        <begin position="324"/>
        <end position="344"/>
    </location>
</feature>
<keyword evidence="1" id="KW-0472">Membrane</keyword>
<keyword evidence="1" id="KW-1133">Transmembrane helix</keyword>
<dbReference type="AlphaFoldDB" id="A0AAW4ZYV8"/>
<feature type="transmembrane region" description="Helical" evidence="1">
    <location>
        <begin position="149"/>
        <end position="170"/>
    </location>
</feature>
<gene>
    <name evidence="2" type="ORF">GIW75_00745</name>
</gene>
<feature type="transmembrane region" description="Helical" evidence="1">
    <location>
        <begin position="57"/>
        <end position="75"/>
    </location>
</feature>
<feature type="transmembrane region" description="Helical" evidence="1">
    <location>
        <begin position="119"/>
        <end position="137"/>
    </location>
</feature>
<dbReference type="RefSeq" id="WP_092232412.1">
    <property type="nucleotide sequence ID" value="NZ_FNTR01000004.1"/>
</dbReference>
<feature type="transmembrane region" description="Helical" evidence="1">
    <location>
        <begin position="254"/>
        <end position="272"/>
    </location>
</feature>
<feature type="transmembrane region" description="Helical" evidence="1">
    <location>
        <begin position="190"/>
        <end position="208"/>
    </location>
</feature>
<proteinExistence type="predicted"/>
<protein>
    <submittedName>
        <fullName evidence="2">Uncharacterized protein</fullName>
    </submittedName>
</protein>
<accession>A0AAW4ZYV8</accession>
<feature type="transmembrane region" description="Helical" evidence="1">
    <location>
        <begin position="620"/>
        <end position="638"/>
    </location>
</feature>
<feature type="transmembrane region" description="Helical" evidence="1">
    <location>
        <begin position="562"/>
        <end position="583"/>
    </location>
</feature>
<feature type="transmembrane region" description="Helical" evidence="1">
    <location>
        <begin position="390"/>
        <end position="409"/>
    </location>
</feature>
<feature type="transmembrane region" description="Helical" evidence="1">
    <location>
        <begin position="478"/>
        <end position="501"/>
    </location>
</feature>
<name>A0AAW4ZYV8_9PSED</name>